<feature type="repeat" description="ANK" evidence="3">
    <location>
        <begin position="109"/>
        <end position="141"/>
    </location>
</feature>
<dbReference type="SMART" id="SM00248">
    <property type="entry name" value="ANK"/>
    <property type="match status" value="3"/>
</dbReference>
<dbReference type="Gene3D" id="1.25.40.20">
    <property type="entry name" value="Ankyrin repeat-containing domain"/>
    <property type="match status" value="1"/>
</dbReference>
<reference evidence="4 5" key="1">
    <citation type="submission" date="2017-08" db="EMBL/GenBank/DDBJ databases">
        <title>Harnessing the power of phylogenomics to disentangle the directionality and signatures of interkingdom host jumping in the parasitic fungal genus Tolypocladium.</title>
        <authorList>
            <person name="Quandt C.A."/>
            <person name="Patterson W."/>
            <person name="Spatafora J.W."/>
        </authorList>
    </citation>
    <scope>NUCLEOTIDE SEQUENCE [LARGE SCALE GENOMIC DNA]</scope>
    <source>
        <strain evidence="4 5">CBS 113982</strain>
    </source>
</reference>
<keyword evidence="5" id="KW-1185">Reference proteome</keyword>
<dbReference type="SUPFAM" id="SSF48403">
    <property type="entry name" value="Ankyrin repeat"/>
    <property type="match status" value="1"/>
</dbReference>
<evidence type="ECO:0000256" key="1">
    <source>
        <dbReference type="ARBA" id="ARBA00022737"/>
    </source>
</evidence>
<feature type="repeat" description="ANK" evidence="3">
    <location>
        <begin position="76"/>
        <end position="108"/>
    </location>
</feature>
<evidence type="ECO:0000256" key="2">
    <source>
        <dbReference type="ARBA" id="ARBA00023043"/>
    </source>
</evidence>
<dbReference type="Proteomes" id="UP000236621">
    <property type="component" value="Unassembled WGS sequence"/>
</dbReference>
<keyword evidence="2 3" id="KW-0040">ANK repeat</keyword>
<accession>A0A2K3QDH8</accession>
<evidence type="ECO:0000256" key="3">
    <source>
        <dbReference type="PROSITE-ProRule" id="PRU00023"/>
    </source>
</evidence>
<dbReference type="PANTHER" id="PTHR24198:SF165">
    <property type="entry name" value="ANKYRIN REPEAT-CONTAINING PROTEIN-RELATED"/>
    <property type="match status" value="1"/>
</dbReference>
<name>A0A2K3QDH8_9HYPO</name>
<organism evidence="4 5">
    <name type="scientific">Tolypocladium capitatum</name>
    <dbReference type="NCBI Taxonomy" id="45235"/>
    <lineage>
        <taxon>Eukaryota</taxon>
        <taxon>Fungi</taxon>
        <taxon>Dikarya</taxon>
        <taxon>Ascomycota</taxon>
        <taxon>Pezizomycotina</taxon>
        <taxon>Sordariomycetes</taxon>
        <taxon>Hypocreomycetidae</taxon>
        <taxon>Hypocreales</taxon>
        <taxon>Ophiocordycipitaceae</taxon>
        <taxon>Tolypocladium</taxon>
    </lineage>
</organism>
<protein>
    <submittedName>
        <fullName evidence="4">Uncharacterized protein</fullName>
    </submittedName>
</protein>
<keyword evidence="1" id="KW-0677">Repeat</keyword>
<dbReference type="AlphaFoldDB" id="A0A2K3QDH8"/>
<comment type="caution">
    <text evidence="4">The sequence shown here is derived from an EMBL/GenBank/DDBJ whole genome shotgun (WGS) entry which is preliminary data.</text>
</comment>
<proteinExistence type="predicted"/>
<gene>
    <name evidence="4" type="ORF">TCAP_04488</name>
</gene>
<sequence length="144" mass="15009">MQWPNNFPADNNIISPDSGGNFALKGNHDAAIESDYGAAEEPFRTSLHIAAEGGHDSMVDMLLTSGHIAIDESDSDANTALHVAVAGQKLVVALLLLRYGANPNAENAEGWTPVHLAVQTGSLEIVEALVAHGGDLGKKARGST</sequence>
<dbReference type="InterPro" id="IPR002110">
    <property type="entry name" value="Ankyrin_rpt"/>
</dbReference>
<dbReference type="Pfam" id="PF12796">
    <property type="entry name" value="Ank_2"/>
    <property type="match status" value="1"/>
</dbReference>
<dbReference type="OrthoDB" id="20872at2759"/>
<dbReference type="PROSITE" id="PS50088">
    <property type="entry name" value="ANK_REPEAT"/>
    <property type="match status" value="2"/>
</dbReference>
<dbReference type="PROSITE" id="PS50297">
    <property type="entry name" value="ANK_REP_REGION"/>
    <property type="match status" value="2"/>
</dbReference>
<dbReference type="STRING" id="45235.A0A2K3QDH8"/>
<evidence type="ECO:0000313" key="5">
    <source>
        <dbReference type="Proteomes" id="UP000236621"/>
    </source>
</evidence>
<evidence type="ECO:0000313" key="4">
    <source>
        <dbReference type="EMBL" id="PNY25572.1"/>
    </source>
</evidence>
<dbReference type="EMBL" id="NRSZ01000710">
    <property type="protein sequence ID" value="PNY25572.1"/>
    <property type="molecule type" value="Genomic_DNA"/>
</dbReference>
<dbReference type="InterPro" id="IPR036770">
    <property type="entry name" value="Ankyrin_rpt-contain_sf"/>
</dbReference>
<dbReference type="PANTHER" id="PTHR24198">
    <property type="entry name" value="ANKYRIN REPEAT AND PROTEIN KINASE DOMAIN-CONTAINING PROTEIN"/>
    <property type="match status" value="1"/>
</dbReference>